<dbReference type="EMBL" id="CM041535">
    <property type="protein sequence ID" value="KAI3372515.1"/>
    <property type="molecule type" value="Genomic_DNA"/>
</dbReference>
<evidence type="ECO:0000313" key="1">
    <source>
        <dbReference type="EMBL" id="KAI3372515.1"/>
    </source>
</evidence>
<evidence type="ECO:0000313" key="2">
    <source>
        <dbReference type="Proteomes" id="UP000831701"/>
    </source>
</evidence>
<protein>
    <submittedName>
        <fullName evidence="1">Uncharacterized protein</fullName>
    </submittedName>
</protein>
<accession>A0ACB8WX05</accession>
<dbReference type="Proteomes" id="UP000831701">
    <property type="component" value="Chromosome 5"/>
</dbReference>
<gene>
    <name evidence="1" type="ORF">L3Q82_022994</name>
</gene>
<name>A0ACB8WX05_9TELE</name>
<organism evidence="1 2">
    <name type="scientific">Scortum barcoo</name>
    <name type="common">barcoo grunter</name>
    <dbReference type="NCBI Taxonomy" id="214431"/>
    <lineage>
        <taxon>Eukaryota</taxon>
        <taxon>Metazoa</taxon>
        <taxon>Chordata</taxon>
        <taxon>Craniata</taxon>
        <taxon>Vertebrata</taxon>
        <taxon>Euteleostomi</taxon>
        <taxon>Actinopterygii</taxon>
        <taxon>Neopterygii</taxon>
        <taxon>Teleostei</taxon>
        <taxon>Neoteleostei</taxon>
        <taxon>Acanthomorphata</taxon>
        <taxon>Eupercaria</taxon>
        <taxon>Centrarchiformes</taxon>
        <taxon>Terapontoidei</taxon>
        <taxon>Terapontidae</taxon>
        <taxon>Scortum</taxon>
    </lineage>
</organism>
<sequence>MEHLYTQWCRKKANTIIKDSNHPSHRLLYLLPSGITASMLNQQSQGQLYPPGHETFKLLLNCSLFMCLPGVTVKHVLNLLFSICRAAFALTKPLKMNMVKRIMGRPRQEECSPQDNALGLMHLRRLFSELCHPPRHMTQKEQEEKLYMMLPVFNRVFGNAPPSSMTEKFSDLLQFTTQVSRLMVTEIRRRASNKSTEAASRAIVQFLEVNQSEEASRGWMLLTTINLLASSGQKTVDCMTTMSVPSTLVKCLYLFFDLPHMAEAPVGPTPQPAPPPPPPPTQEKTPGQGHTQQELPLADRRALLQKVFVQILVKLCTFVSPAEELAQKDDLQLLFSAITSWCPPHNLPWRRSAGEVLTTISRHGLSVNVVKYIHEKECLGTCVQNMQQSDDLSPLEIVEMFAGLSCFLKDSSDVSQTLLDDFRMCQGYAFLCDLMLRLEQAKEDESKDALKDLVNLVTCLTTYGVTELKPAGLTTGAPFLLPGFVLPQPSGKGHTVRNIQAFSVLQNAFLRAKTSRLACMLLDAIGNIYAAEPANYFILESQHTLSQFAERVTKLPEAQAKYFELLEFVVFSLNYVPCKELFSVSVLLKSSTSHACSITAVRTLLKLARHDPVFSDVLREVGLLEVLVNLLHKYAALLKDPATQQQPHNNDQADCKNNTVAEEQKQLAWLVMETLTVLLQGSNTTNTNAGVKKHNRIFCILIIIFQRLNVFCVLRLSPSSVQGVWRRPVRSHNIVKYRQCREHALLIIQQLVLSPSGDDDMGTLLGLMHSAPSSELQLKTDILRALLAVLRESHRTRTVFRKVGGFVYVTSLLVAMERSLCQPPRHGWDRVNQNQVFELLHTVFCTLTAAMRYEPANSHFFRTEIQYEKLADAVRLLGCFSDTKKLGPTGIFPSNAQPFQRLLEDEAAPGGCAGDSVCPTLKHCSKLFIYLYKMATDSFDRHGYYGTSGPPAPVKALTDLKLHLANPTHPASSSSSSDMVVIHPGAVLAMLDLLPSVSSDSQPEHALDLQLAVANILQLLVNSERNQQVLCEASLHQRLLQRCSQALGDEDHPLHPPLQRMFERLASQALQPMALREFLRLGNPLNCGAWDKKLLKQYRVHKPSSLSYDAEMRNSMTMSMEGFGPDSVFAAPAEDNGQYRISRSLVRSAEGSTVPLTRVKCLVSMTTPHDIRLHGSAVTPAFVEFDTSLEGFGLVSMNVDYQDLCVIKRETSCKRCLFLPSLAPHNAPTNNTNASGVSDGAVLSGMGTGERLFPPPSGLSYSTWFCVERFSTAPQAHPVRLLTIVRRATSSEQHYVCLAVVLSAKDRSLTVSTKEELLQTYSADESSEEASFYEILPCCARFRCGELIAEGQWHHLVLVMSKGMLKNSMATLYIDGQLINTVKLHYIHSAPGGSGSTNPPVVSTVYGYVGTPPAQRQLSSLVWRLGPSHFLEEVLPATSIAAIYELGPNYVGSFQAVYLPSKDSKTEVAPASPVALVPEEKVSFSLYALSVSTLTVAKIRKVYNKLDSKAIAKQLAVSSHENATPVKLIHNAAGHLNGPARTIGAAVIGYLGVRAFVAKPVATNLQYVGGAAAILGLVAMASDVEGLYAAVKALVCVVKSNPLASKEMERIKGYQLLAMLLKKKRSLLNSHILHLTFSLVGTVDSGHETSIIPNSTAFQDLLCDFEVWLHAPYELHLSLFEHFIELLTESRQVEAAKNAKLLREFQLIPRLLLTLRDTSLSQPTVAAISNVLSLLLQGFPNPYDLLRFGQFISSTLPTFAVCEKFVVMEINNEEKIDGGNDDDFGGLLSANLILLRNRLLDNLLRLLFTSKEKCTVNAQACEELVRTLGFDWLLMFMEEHLHSSTVTAALWILVVLLSNQSILNRFKEGLCGGGWLDHTDSVLTNKIGTVLGFNVGRSAGGRSTVREINRDACHFPGFPVLQTLLPKHTNVPELYFLLMALFLQQPVIELPDSLQFDLDSIWTFIFGMPASSATVVSSIHNVYTEAAFLLLAMLRSMLNLPWQSEEEGSWLREYPVTLMQFFRYLYHNVPDLSPMWHSPEFLCALAAAVFPFNIRPYSEMVSDLDDEAGSPTEEFKAFAGDSGMNRSQSEYCNVGSKTSLTNHPAKKYVFDFMRVLIMDNLCMTPASKQTPIIDLLLEASPERSTRTQQKEFQSNILDGVMEHLLAADVLLGEDASLPLSSGGSYQILVNNVFYFTQRVVDKLWQGMFNKDSKLVVDFIVQLIGQSKRRSQGLSLDTIYHCLNRTVLYQLCRPHKTVAQQVALLDALRVLTVNRNLVLGPGNHDQDFVACLAHCFICLHSGSSVEGFGLEAEARMTTWHVMMPTENEADSTHSHETSARWVRHCYVCIDLFMRSDDRPPSAGRQLLLKAVNRVWTELMHSKRQMLEDIFKVSLPCNDRGHVDIATARPALEEPALKSWQNHLVHEKKCISRGEAVVPATQSKLSRVSSGFGLSKLTGVRRNKKENSLNKNSLSAQETFQWMFTHIAVVRDLVAMQYKEHQERQQNALKYVTEEWASIEYELLRERGLWGPPIGSHLDKFVLEMTEGPCRMRKKMVRNDMFYIHYPYIPETEPNTNSAQKPLRYRRAISYDSKEYYMRLLSGNPGMYQHSVEHNTEGETTQHEPEHGEDTIARVKGLVKAPLKRSRSTADGADEDSQEQLQEQLLESGGPEEEQRTDNTSLLRLLEEGEKIQHMYRCARVQGLDTSEGLLLFGKEHFYVIDGYTMTVSREIRDIDTLPPNLHEAIIPRGARQGQSQLKRTCSIFAYEDIKEVHKRRYLLQPMAVEVFSADGRNYLLAFQKGIRNKVYQRFLAVVPSLADSSESVSGQRPNTSVEQGSGLLSTLVGEKSVTQRWERGEISNFQYLMHLNTLAGRSYNDLMQYPVFPWILADYDAEELDLNNPKTFRNLAKPMGAQTDDRLTQYKKRYKDWEDPNGETPAYHYGTHYSSAMIVASYLVRMEPFTQIFLRLQGGHFDLADRMFHSVREAWLSASKHNMADVKELIPEFFYLPEFMLNSNNFDLGAKQNGTKLGDVILPPWAKGDPREFIRVHREALECDYVSAHLHEWIDLIFGYKQQGPPAVEAVNVFHHLFYEGQVDIYNINDPLKETATIGFINNFGQIPKQLFKKPHPPKRVRSKANGDIASIPPSSNSDKIFFHHLDNLRPSLAPVKELKEPVGQIVCTDKGILAVEQNKVLVPPTWSKTFAWGYADLSCRLANYESDKALVVYECLSEWGQILCAICPNPKLVITGGTSTAICVWETGTSKERAKTLALKQALLGHTDAVTCLTASSAYHIVVSGSRDRTCIIWDLNKLSFVTQLRGHRAPVSALCINELTGDIVSCAGTYIHVWSINGSPIASANTFTGRSQQILCCCVSEMNEWDTQNVIVTGHSDGVVRFWRMEFLQVPETPAPVPVEPDVPDCCGEEKIEGGESHNGDDDSSESDGDEPSLSQEPKAPHNPSTGGGSQPGSTVHRPRGPSARAGASWSMDSSSDDSHRWSDTLSIDEKDGFVFVNYSEGQTKVPHPHPAHPAHPGQSSVPQPLQPCSLDARTYNQLRTGYRWERQLVFRSKLTMHTAFDRKDNAHPAEITSLAISKDHSKILVGDGRGRVFSWSVSDQPGRSAADHWVKDEVVDSCSGCTVRFSLTERRHHCRNCGQLFCQKCSRFQSEIKRLKISSPCGWGAVDLNWGPCRTVEGILLPPTRLSLWKAEAGDSEIDSSITQAKVTEVVHKLLCGKAPGLDEICPEHLKSLDVVGLSWLTRLCSIAWSCLNKAELLKVAASSSATSGYCPLLISLILCIMSEHMDVILSPVMRAREGIYSLEEDKDSSGVFEYLCFSRQEADGDDRLGLQGDAEGEGDGDSKADTPDVPLSTADTDNTPQCLNKALEGLPPRWKNYWIRGVLSLAMISGFFLIIYMGPVTLILVVMTVQIKCFQEIITIGYRVYHSYELPWFRTLSWYFLICVNYFFYGETVADYFGALVQREEPLQFLARYHRFISFALYLAGFCMFVLSLVKKHYRLQFYMVCISQVTLLCPPPFLLHHVAPSLSFISCVCLFVQFHFFRHEPTSEQALLHSSAVTLWCLCLCLPFQFAWTHVTLLIVVTQSHLVIQNLFEGMIWFIVPISIVICNDIMAYLFGFFFGRTPLIKLSPKKTWEGFIGGFFSTVVFGFILAYLLSQFQYFVCPVGFNSETNGFTVECEPSVIFVMQEYTLPAVVQNTLRWKTVNLYPFQIHSIFLSSFGSLIGPFGGFFASGFKRAFKIKDFANTIPGHGGIMDRFDCQYLMATFTHVYIASFIRGPNPSKVLQQLLMLQPEQQLSIFHTLHSHLRERGMLPPAAAQAE</sequence>
<keyword evidence="2" id="KW-1185">Reference proteome</keyword>
<comment type="caution">
    <text evidence="1">The sequence shown here is derived from an EMBL/GenBank/DDBJ whole genome shotgun (WGS) entry which is preliminary data.</text>
</comment>
<proteinExistence type="predicted"/>
<reference evidence="1" key="1">
    <citation type="submission" date="2022-04" db="EMBL/GenBank/DDBJ databases">
        <title>Jade perch genome.</title>
        <authorList>
            <person name="Chao B."/>
        </authorList>
    </citation>
    <scope>NUCLEOTIDE SEQUENCE</scope>
    <source>
        <strain evidence="1">CB-2022</strain>
    </source>
</reference>